<dbReference type="CDD" id="cd13121">
    <property type="entry name" value="BF2867_like_C"/>
    <property type="match status" value="1"/>
</dbReference>
<dbReference type="Proteomes" id="UP000501780">
    <property type="component" value="Chromosome"/>
</dbReference>
<organism evidence="1 2">
    <name type="scientific">Bacteroides faecium</name>
    <dbReference type="NCBI Taxonomy" id="2715212"/>
    <lineage>
        <taxon>Bacteria</taxon>
        <taxon>Pseudomonadati</taxon>
        <taxon>Bacteroidota</taxon>
        <taxon>Bacteroidia</taxon>
        <taxon>Bacteroidales</taxon>
        <taxon>Bacteroidaceae</taxon>
        <taxon>Bacteroides</taxon>
    </lineage>
</organism>
<dbReference type="InterPro" id="IPR025049">
    <property type="entry name" value="Mfa-like_1"/>
</dbReference>
<dbReference type="InterPro" id="IPR042278">
    <property type="entry name" value="Mfa-like_1_N"/>
</dbReference>
<dbReference type="RefSeq" id="WP_167964147.1">
    <property type="nucleotide sequence ID" value="NZ_CP050831.1"/>
</dbReference>
<evidence type="ECO:0000313" key="1">
    <source>
        <dbReference type="EMBL" id="QIU95455.1"/>
    </source>
</evidence>
<gene>
    <name evidence="1" type="ORF">BacF7301_15430</name>
</gene>
<sequence length="304" mass="32359">MKQLRNYSLLAGTMLTLALTSCGNDGIEAQVYDGPVAAQVTAGINGVLTRAMDASWENNDAIGISCSSTNTNYANMRYVTTGDGTFTHEGGTKSGIFFQGTEEVTFSAYYPFSGTEKKSAGIISDVTTENQTQQKDFDYLYATTKTTYASPTISFTGASIFKHKMSRLILKITTSATDGFEVGDVLNGTYSISGIKHSGTFGTADGTATATGSATDDWTITATAQDANSQRTYSMIFYPQDQPTLTFKAVIGGQTYAKDITPTLAASTSNTYTITVKKTGLVVNSSTIEGWGEEHNESGDATMQ</sequence>
<reference evidence="1 2" key="1">
    <citation type="submission" date="2020-03" db="EMBL/GenBank/DDBJ databases">
        <title>Genomic analysis of Bacteroides faecium CBA7301.</title>
        <authorList>
            <person name="Kim J."/>
            <person name="Roh S.W."/>
        </authorList>
    </citation>
    <scope>NUCLEOTIDE SEQUENCE [LARGE SCALE GENOMIC DNA]</scope>
    <source>
        <strain evidence="1 2">CBA7301</strain>
    </source>
</reference>
<protein>
    <submittedName>
        <fullName evidence="1">Fimbrillin family protein</fullName>
    </submittedName>
</protein>
<dbReference type="PROSITE" id="PS51257">
    <property type="entry name" value="PROKAR_LIPOPROTEIN"/>
    <property type="match status" value="1"/>
</dbReference>
<accession>A0A6H0KQ90</accession>
<proteinExistence type="predicted"/>
<dbReference type="KEGG" id="bfc:BacF7301_15430"/>
<dbReference type="Gene3D" id="2.60.40.2630">
    <property type="match status" value="1"/>
</dbReference>
<dbReference type="AlphaFoldDB" id="A0A6H0KQ90"/>
<dbReference type="EMBL" id="CP050831">
    <property type="protein sequence ID" value="QIU95455.1"/>
    <property type="molecule type" value="Genomic_DNA"/>
</dbReference>
<keyword evidence="2" id="KW-1185">Reference proteome</keyword>
<dbReference type="Gene3D" id="2.60.40.2620">
    <property type="entry name" value="Fimbrillin-like"/>
    <property type="match status" value="1"/>
</dbReference>
<name>A0A6H0KQ90_9BACE</name>
<dbReference type="Pfam" id="PF13149">
    <property type="entry name" value="Mfa_like_1"/>
    <property type="match status" value="1"/>
</dbReference>
<dbReference type="CDD" id="cd13120">
    <property type="entry name" value="BF2867_like_N"/>
    <property type="match status" value="1"/>
</dbReference>
<evidence type="ECO:0000313" key="2">
    <source>
        <dbReference type="Proteomes" id="UP000501780"/>
    </source>
</evidence>